<organism evidence="2 3">
    <name type="scientific">Plantactinospora siamensis</name>
    <dbReference type="NCBI Taxonomy" id="555372"/>
    <lineage>
        <taxon>Bacteria</taxon>
        <taxon>Bacillati</taxon>
        <taxon>Actinomycetota</taxon>
        <taxon>Actinomycetes</taxon>
        <taxon>Micromonosporales</taxon>
        <taxon>Micromonosporaceae</taxon>
        <taxon>Plantactinospora</taxon>
    </lineage>
</organism>
<evidence type="ECO:0000256" key="1">
    <source>
        <dbReference type="SAM" id="Phobius"/>
    </source>
</evidence>
<reference evidence="2 3" key="1">
    <citation type="submission" date="2024-09" db="EMBL/GenBank/DDBJ databases">
        <authorList>
            <person name="Sun Q."/>
            <person name="Mori K."/>
        </authorList>
    </citation>
    <scope>NUCLEOTIDE SEQUENCE [LARGE SCALE GENOMIC DNA]</scope>
    <source>
        <strain evidence="2 3">TBRC 2205</strain>
    </source>
</reference>
<name>A0ABV6NTB6_9ACTN</name>
<keyword evidence="3" id="KW-1185">Reference proteome</keyword>
<accession>A0ABV6NTB6</accession>
<comment type="caution">
    <text evidence="2">The sequence shown here is derived from an EMBL/GenBank/DDBJ whole genome shotgun (WGS) entry which is preliminary data.</text>
</comment>
<keyword evidence="1" id="KW-1133">Transmembrane helix</keyword>
<keyword evidence="1" id="KW-0812">Transmembrane</keyword>
<evidence type="ECO:0000313" key="3">
    <source>
        <dbReference type="Proteomes" id="UP001589894"/>
    </source>
</evidence>
<gene>
    <name evidence="2" type="ORF">ACFFHU_07525</name>
</gene>
<dbReference type="RefSeq" id="WP_377336956.1">
    <property type="nucleotide sequence ID" value="NZ_JBHLUE010000004.1"/>
</dbReference>
<protein>
    <submittedName>
        <fullName evidence="2">ABC transporter permease</fullName>
    </submittedName>
</protein>
<evidence type="ECO:0000313" key="2">
    <source>
        <dbReference type="EMBL" id="MFC0564016.1"/>
    </source>
</evidence>
<feature type="transmembrane region" description="Helical" evidence="1">
    <location>
        <begin position="158"/>
        <end position="184"/>
    </location>
</feature>
<sequence>MMLARAELDRLAARGFVRLMLVVLLGAFGVTLATTALNSHRPGQGEVTAAVQRIDQAFYQAQQRYAECVWNRSRGESLDYPVNCDDLLPARDRLSDHLASVFVFAEQIRPLAYFLVAFLVLFGFLVGASSVGAELATGGMTNLLLWRPNRTAVLGVKLGTVLGATAALSVLASAGYLGAFWLVARTTGLVGTPTTGFWTDLAGLLGRGLGLVLIATALGFAIAALGRHTAAALGVAAGYAVVWEGGIRVVMEISEFRGSEYWMFSTYLVAWLRGKLVLIDSGPCVGCPRLHTVYATQALLVLLTVAVAGVAAAFATFRRRDLT</sequence>
<dbReference type="Proteomes" id="UP001589894">
    <property type="component" value="Unassembled WGS sequence"/>
</dbReference>
<keyword evidence="1" id="KW-0472">Membrane</keyword>
<feature type="transmembrane region" description="Helical" evidence="1">
    <location>
        <begin position="111"/>
        <end position="137"/>
    </location>
</feature>
<proteinExistence type="predicted"/>
<feature type="transmembrane region" description="Helical" evidence="1">
    <location>
        <begin position="204"/>
        <end position="225"/>
    </location>
</feature>
<feature type="transmembrane region" description="Helical" evidence="1">
    <location>
        <begin position="16"/>
        <end position="37"/>
    </location>
</feature>
<feature type="transmembrane region" description="Helical" evidence="1">
    <location>
        <begin position="298"/>
        <end position="317"/>
    </location>
</feature>
<dbReference type="EMBL" id="JBHLUE010000004">
    <property type="protein sequence ID" value="MFC0564016.1"/>
    <property type="molecule type" value="Genomic_DNA"/>
</dbReference>